<evidence type="ECO:0000313" key="2">
    <source>
        <dbReference type="EMBL" id="VTT76030.1"/>
    </source>
</evidence>
<feature type="region of interest" description="Disordered" evidence="1">
    <location>
        <begin position="1"/>
        <end position="32"/>
    </location>
</feature>
<accession>A0A9Q9RUA0</accession>
<gene>
    <name evidence="2" type="ORF">C2S_10173</name>
</gene>
<reference evidence="2" key="1">
    <citation type="submission" date="2019-05" db="EMBL/GenBank/DDBJ databases">
        <authorList>
            <person name="Piombo E."/>
        </authorList>
    </citation>
    <scope>NUCLEOTIDE SEQUENCE</scope>
    <source>
        <strain evidence="2">C2S</strain>
    </source>
</reference>
<comment type="caution">
    <text evidence="2">The sequence shown here is derived from an EMBL/GenBank/DDBJ whole genome shotgun (WGS) entry which is preliminary data.</text>
</comment>
<sequence length="63" mass="7049">MIPWRAMCGNSSQDEHPTVNDEDSDYGTSQTDIAKEKRNRHIAAKTVLKGYDGGGRKQDLNLK</sequence>
<name>A0A9Q9RUA0_FUSFU</name>
<dbReference type="EMBL" id="CABFJX010000381">
    <property type="protein sequence ID" value="VTT76030.1"/>
    <property type="molecule type" value="Genomic_DNA"/>
</dbReference>
<proteinExistence type="predicted"/>
<dbReference type="AlphaFoldDB" id="A0A9Q9RUA0"/>
<evidence type="ECO:0000313" key="3">
    <source>
        <dbReference type="Proteomes" id="UP000760494"/>
    </source>
</evidence>
<protein>
    <submittedName>
        <fullName evidence="2">Uncharacterized protein</fullName>
    </submittedName>
</protein>
<evidence type="ECO:0000256" key="1">
    <source>
        <dbReference type="SAM" id="MobiDB-lite"/>
    </source>
</evidence>
<dbReference type="Proteomes" id="UP000760494">
    <property type="component" value="Unassembled WGS sequence"/>
</dbReference>
<organism evidence="2 3">
    <name type="scientific">Fusarium fujikuroi</name>
    <name type="common">Bakanae and foot rot disease fungus</name>
    <name type="synonym">Gibberella fujikuroi</name>
    <dbReference type="NCBI Taxonomy" id="5127"/>
    <lineage>
        <taxon>Eukaryota</taxon>
        <taxon>Fungi</taxon>
        <taxon>Dikarya</taxon>
        <taxon>Ascomycota</taxon>
        <taxon>Pezizomycotina</taxon>
        <taxon>Sordariomycetes</taxon>
        <taxon>Hypocreomycetidae</taxon>
        <taxon>Hypocreales</taxon>
        <taxon>Nectriaceae</taxon>
        <taxon>Fusarium</taxon>
        <taxon>Fusarium fujikuroi species complex</taxon>
    </lineage>
</organism>